<dbReference type="SMART" id="SM00855">
    <property type="entry name" value="PGAM"/>
    <property type="match status" value="1"/>
</dbReference>
<sequence>MVELYLIRHGIAGDRDPLKYPNDEERPLTDKGRLRTQQVAQRLYDIGVRFDLILTSPLVRAYQTAEILQKAGLCDRLEEFAALAPDGDVRVWANWWLESRYNKGNSCLALVGHQPDLGNWAEILVWGSPKEKLVVKKAGVIGLLLPDGENPLGNSELFLLTSPKWLL</sequence>
<organism evidence="1 2">
    <name type="scientific">Hydrococcus rivularis NIES-593</name>
    <dbReference type="NCBI Taxonomy" id="1921803"/>
    <lineage>
        <taxon>Bacteria</taxon>
        <taxon>Bacillati</taxon>
        <taxon>Cyanobacteriota</taxon>
        <taxon>Cyanophyceae</taxon>
        <taxon>Pleurocapsales</taxon>
        <taxon>Hydrococcaceae</taxon>
        <taxon>Hydrococcus</taxon>
    </lineage>
</organism>
<dbReference type="SUPFAM" id="SSF53254">
    <property type="entry name" value="Phosphoglycerate mutase-like"/>
    <property type="match status" value="1"/>
</dbReference>
<dbReference type="Proteomes" id="UP000186868">
    <property type="component" value="Unassembled WGS sequence"/>
</dbReference>
<reference evidence="1 2" key="1">
    <citation type="submission" date="2016-11" db="EMBL/GenBank/DDBJ databases">
        <title>Draft Genome Sequences of Nine Cyanobacterial Strains from Diverse Habitats.</title>
        <authorList>
            <person name="Zhu T."/>
            <person name="Hou S."/>
            <person name="Lu X."/>
            <person name="Hess W.R."/>
        </authorList>
    </citation>
    <scope>NUCLEOTIDE SEQUENCE [LARGE SCALE GENOMIC DNA]</scope>
    <source>
        <strain evidence="1 2">NIES-593</strain>
    </source>
</reference>
<keyword evidence="2" id="KW-1185">Reference proteome</keyword>
<dbReference type="InterPro" id="IPR004449">
    <property type="entry name" value="SixA"/>
</dbReference>
<accession>A0A1U7HF92</accession>
<protein>
    <submittedName>
        <fullName evidence="1">Phosphohistidine phosphatase SixA</fullName>
    </submittedName>
</protein>
<dbReference type="EMBL" id="MRCB01000015">
    <property type="protein sequence ID" value="OKH22208.1"/>
    <property type="molecule type" value="Genomic_DNA"/>
</dbReference>
<dbReference type="AlphaFoldDB" id="A0A1U7HF92"/>
<proteinExistence type="predicted"/>
<dbReference type="CDD" id="cd07067">
    <property type="entry name" value="HP_PGM_like"/>
    <property type="match status" value="1"/>
</dbReference>
<dbReference type="InterPro" id="IPR029033">
    <property type="entry name" value="His_PPase_superfam"/>
</dbReference>
<dbReference type="NCBIfam" id="TIGR00249">
    <property type="entry name" value="sixA"/>
    <property type="match status" value="1"/>
</dbReference>
<evidence type="ECO:0000313" key="1">
    <source>
        <dbReference type="EMBL" id="OKH22208.1"/>
    </source>
</evidence>
<dbReference type="GO" id="GO:0101006">
    <property type="term" value="F:protein histidine phosphatase activity"/>
    <property type="evidence" value="ECO:0007669"/>
    <property type="project" value="InterPro"/>
</dbReference>
<comment type="caution">
    <text evidence="1">The sequence shown here is derived from an EMBL/GenBank/DDBJ whole genome shotgun (WGS) entry which is preliminary data.</text>
</comment>
<dbReference type="STRING" id="1921803.NIES593_13510"/>
<dbReference type="InterPro" id="IPR013078">
    <property type="entry name" value="His_Pase_superF_clade-1"/>
</dbReference>
<name>A0A1U7HF92_9CYAN</name>
<dbReference type="GO" id="GO:0005737">
    <property type="term" value="C:cytoplasm"/>
    <property type="evidence" value="ECO:0007669"/>
    <property type="project" value="InterPro"/>
</dbReference>
<evidence type="ECO:0000313" key="2">
    <source>
        <dbReference type="Proteomes" id="UP000186868"/>
    </source>
</evidence>
<gene>
    <name evidence="1" type="ORF">NIES593_13510</name>
</gene>
<dbReference type="Gene3D" id="3.40.50.1240">
    <property type="entry name" value="Phosphoglycerate mutase-like"/>
    <property type="match status" value="1"/>
</dbReference>
<dbReference type="Pfam" id="PF00300">
    <property type="entry name" value="His_Phos_1"/>
    <property type="match status" value="1"/>
</dbReference>
<dbReference type="OrthoDB" id="194934at2"/>